<keyword evidence="2" id="KW-1185">Reference proteome</keyword>
<accession>A0A8B6ENQ6</accession>
<dbReference type="EMBL" id="UYJE01005476">
    <property type="protein sequence ID" value="VDI37626.1"/>
    <property type="molecule type" value="Genomic_DNA"/>
</dbReference>
<evidence type="ECO:0000313" key="1">
    <source>
        <dbReference type="EMBL" id="VDI37626.1"/>
    </source>
</evidence>
<gene>
    <name evidence="1" type="ORF">MGAL_10B088604</name>
</gene>
<reference evidence="1" key="1">
    <citation type="submission" date="2018-11" db="EMBL/GenBank/DDBJ databases">
        <authorList>
            <person name="Alioto T."/>
            <person name="Alioto T."/>
        </authorList>
    </citation>
    <scope>NUCLEOTIDE SEQUENCE</scope>
</reference>
<dbReference type="Proteomes" id="UP000596742">
    <property type="component" value="Unassembled WGS sequence"/>
</dbReference>
<dbReference type="AlphaFoldDB" id="A0A8B6ENQ6"/>
<comment type="caution">
    <text evidence="1">The sequence shown here is derived from an EMBL/GenBank/DDBJ whole genome shotgun (WGS) entry which is preliminary data.</text>
</comment>
<proteinExistence type="predicted"/>
<sequence length="430" mass="48146">MEELISLLPEDSAIRGHLQSSLMALVYMHSSNLKTEIENFASAAVEIKKSDNEDFGFNIKTGIKLVRSACMILSLLKVGHPVASCAHLIISIGMVAFNMKEEPNIDCVVKSILGQEKDQEMTNECEGARSVLVNSTKFLCGIGIKELAPHEISSLLANVPINAGVNLIGKLASIIKDLLIKTCQIFLNSRKQKYFDGLMKHVDMYCSLATLRKGVLLHIYALLHVSDNSPGIANGIKAVLDEQIAQDTLLLEFLTKPKKENCILSFLFDPNKHERVEKFLGLNEMKVNELKHLTEGEYTFRSLAYPEKRLYMANVPGSWVLLSETADPSQTKFKCHAQEFNTFTISSLKWPEYFIRMEMGGLWVAGKNGSPDDQADFKIVQIEDKNKGETYYLLAPKAMKTTLLYAAFTGRVCGESCKPKDNQFWMIEKC</sequence>
<evidence type="ECO:0000313" key="2">
    <source>
        <dbReference type="Proteomes" id="UP000596742"/>
    </source>
</evidence>
<name>A0A8B6ENQ6_MYTGA</name>
<organism evidence="1 2">
    <name type="scientific">Mytilus galloprovincialis</name>
    <name type="common">Mediterranean mussel</name>
    <dbReference type="NCBI Taxonomy" id="29158"/>
    <lineage>
        <taxon>Eukaryota</taxon>
        <taxon>Metazoa</taxon>
        <taxon>Spiralia</taxon>
        <taxon>Lophotrochozoa</taxon>
        <taxon>Mollusca</taxon>
        <taxon>Bivalvia</taxon>
        <taxon>Autobranchia</taxon>
        <taxon>Pteriomorphia</taxon>
        <taxon>Mytilida</taxon>
        <taxon>Mytiloidea</taxon>
        <taxon>Mytilidae</taxon>
        <taxon>Mytilinae</taxon>
        <taxon>Mytilus</taxon>
    </lineage>
</organism>
<protein>
    <submittedName>
        <fullName evidence="1">Uncharacterized protein</fullName>
    </submittedName>
</protein>